<accession>A0A9W6FW38</accession>
<dbReference type="InterPro" id="IPR022560">
    <property type="entry name" value="DUF3473"/>
</dbReference>
<sequence length="376" mass="41910">MMILSIDVEDYFMVAALSKVVKRADWGRYPLRVEQNTRRVLDILDKAASRSHAPGASSPLQSATFFCLGWVGERCPALIREIHSRGHEVACHGYDHQMITAMTPGEFRQDIRKAKAILEDITGRQVVGYRAPSYSITRKNLWALEILAEEGFLYDSSVFPVHHDLYGMPHAPRVPFVFSCNGGGTPEFLPLPESIGAPGPCSSPLSTGAACNSLPLYSTPPPHCPGACRAPYSPLPQGEGQDEGKAVQHKSATHPPGPSHTMAARANKPWNLLEFPLSTLRIFGQNIPVAGGGYFRAFPLWFTRWAQTRTVRQTGSPFIFYLHPWELDPEQPRVKGLSTRSSFRHYLNLHKTESRLRQFLRGQTITSLRAALLNRQ</sequence>
<name>A0A9W6FW38_9BACT</name>
<dbReference type="Proteomes" id="UP001144372">
    <property type="component" value="Unassembled WGS sequence"/>
</dbReference>
<organism evidence="3 4">
    <name type="scientific">Desulforhabdus amnigena</name>
    <dbReference type="NCBI Taxonomy" id="40218"/>
    <lineage>
        <taxon>Bacteria</taxon>
        <taxon>Pseudomonadati</taxon>
        <taxon>Thermodesulfobacteriota</taxon>
        <taxon>Syntrophobacteria</taxon>
        <taxon>Syntrophobacterales</taxon>
        <taxon>Syntrophobacteraceae</taxon>
        <taxon>Desulforhabdus</taxon>
    </lineage>
</organism>
<dbReference type="PROSITE" id="PS51677">
    <property type="entry name" value="NODB"/>
    <property type="match status" value="1"/>
</dbReference>
<evidence type="ECO:0000313" key="3">
    <source>
        <dbReference type="EMBL" id="GLI35913.1"/>
    </source>
</evidence>
<reference evidence="3" key="1">
    <citation type="submission" date="2022-12" db="EMBL/GenBank/DDBJ databases">
        <title>Reference genome sequencing for broad-spectrum identification of bacterial and archaeal isolates by mass spectrometry.</title>
        <authorList>
            <person name="Sekiguchi Y."/>
            <person name="Tourlousse D.M."/>
        </authorList>
    </citation>
    <scope>NUCLEOTIDE SEQUENCE</scope>
    <source>
        <strain evidence="3">ASRB1</strain>
    </source>
</reference>
<dbReference type="InterPro" id="IPR045235">
    <property type="entry name" value="PuuE_HpPgdA-like"/>
</dbReference>
<dbReference type="InterPro" id="IPR011330">
    <property type="entry name" value="Glyco_hydro/deAcase_b/a-brl"/>
</dbReference>
<protein>
    <recommendedName>
        <fullName evidence="2">NodB homology domain-containing protein</fullName>
    </recommendedName>
</protein>
<evidence type="ECO:0000256" key="1">
    <source>
        <dbReference type="SAM" id="MobiDB-lite"/>
    </source>
</evidence>
<feature type="domain" description="NodB homology" evidence="2">
    <location>
        <begin position="18"/>
        <end position="166"/>
    </location>
</feature>
<dbReference type="EMBL" id="BSDR01000001">
    <property type="protein sequence ID" value="GLI35913.1"/>
    <property type="molecule type" value="Genomic_DNA"/>
</dbReference>
<gene>
    <name evidence="3" type="ORF">DAMNIGENAA_33460</name>
</gene>
<dbReference type="Gene3D" id="3.20.20.370">
    <property type="entry name" value="Glycoside hydrolase/deacetylase"/>
    <property type="match status" value="1"/>
</dbReference>
<feature type="region of interest" description="Disordered" evidence="1">
    <location>
        <begin position="235"/>
        <end position="262"/>
    </location>
</feature>
<dbReference type="GO" id="GO:0016810">
    <property type="term" value="F:hydrolase activity, acting on carbon-nitrogen (but not peptide) bonds"/>
    <property type="evidence" value="ECO:0007669"/>
    <property type="project" value="InterPro"/>
</dbReference>
<dbReference type="Pfam" id="PF11959">
    <property type="entry name" value="DUF3473"/>
    <property type="match status" value="1"/>
</dbReference>
<dbReference type="Pfam" id="PF01522">
    <property type="entry name" value="Polysacc_deac_1"/>
    <property type="match status" value="1"/>
</dbReference>
<dbReference type="AlphaFoldDB" id="A0A9W6FW38"/>
<proteinExistence type="predicted"/>
<dbReference type="RefSeq" id="WP_281796015.1">
    <property type="nucleotide sequence ID" value="NZ_BSDR01000001.1"/>
</dbReference>
<dbReference type="PANTHER" id="PTHR47561:SF1">
    <property type="entry name" value="POLYSACCHARIDE DEACETYLASE FAMILY PROTEIN (AFU_ORTHOLOGUE AFUA_6G05030)"/>
    <property type="match status" value="1"/>
</dbReference>
<comment type="caution">
    <text evidence="3">The sequence shown here is derived from an EMBL/GenBank/DDBJ whole genome shotgun (WGS) entry which is preliminary data.</text>
</comment>
<dbReference type="GO" id="GO:0005975">
    <property type="term" value="P:carbohydrate metabolic process"/>
    <property type="evidence" value="ECO:0007669"/>
    <property type="project" value="InterPro"/>
</dbReference>
<keyword evidence="4" id="KW-1185">Reference proteome</keyword>
<evidence type="ECO:0000259" key="2">
    <source>
        <dbReference type="PROSITE" id="PS51677"/>
    </source>
</evidence>
<dbReference type="SUPFAM" id="SSF88713">
    <property type="entry name" value="Glycoside hydrolase/deacetylase"/>
    <property type="match status" value="1"/>
</dbReference>
<evidence type="ECO:0000313" key="4">
    <source>
        <dbReference type="Proteomes" id="UP001144372"/>
    </source>
</evidence>
<dbReference type="PANTHER" id="PTHR47561">
    <property type="entry name" value="POLYSACCHARIDE DEACETYLASE FAMILY PROTEIN (AFU_ORTHOLOGUE AFUA_6G05030)"/>
    <property type="match status" value="1"/>
</dbReference>
<dbReference type="CDD" id="cd10941">
    <property type="entry name" value="CE4_PuuE_HpPgdA_like_2"/>
    <property type="match status" value="1"/>
</dbReference>
<dbReference type="InterPro" id="IPR002509">
    <property type="entry name" value="NODB_dom"/>
</dbReference>